<evidence type="ECO:0000313" key="2">
    <source>
        <dbReference type="Proteomes" id="UP000238882"/>
    </source>
</evidence>
<gene>
    <name evidence="1" type="ORF">BTO18_10555</name>
</gene>
<dbReference type="PROSITE" id="PS51257">
    <property type="entry name" value="PROKAR_LIPOPROTEIN"/>
    <property type="match status" value="1"/>
</dbReference>
<dbReference type="RefSeq" id="WP_146106914.1">
    <property type="nucleotide sequence ID" value="NZ_MSCN01000001.1"/>
</dbReference>
<dbReference type="SUPFAM" id="SSF101898">
    <property type="entry name" value="NHL repeat"/>
    <property type="match status" value="1"/>
</dbReference>
<dbReference type="Proteomes" id="UP000238882">
    <property type="component" value="Unassembled WGS sequence"/>
</dbReference>
<name>A0A2S7WPQ0_9FLAO</name>
<dbReference type="OrthoDB" id="5599486at2"/>
<keyword evidence="2" id="KW-1185">Reference proteome</keyword>
<organism evidence="1 2">
    <name type="scientific">Polaribacter porphyrae</name>
    <dbReference type="NCBI Taxonomy" id="1137780"/>
    <lineage>
        <taxon>Bacteria</taxon>
        <taxon>Pseudomonadati</taxon>
        <taxon>Bacteroidota</taxon>
        <taxon>Flavobacteriia</taxon>
        <taxon>Flavobacteriales</taxon>
        <taxon>Flavobacteriaceae</taxon>
    </lineage>
</organism>
<evidence type="ECO:0000313" key="1">
    <source>
        <dbReference type="EMBL" id="PQJ79585.1"/>
    </source>
</evidence>
<dbReference type="EMBL" id="MSCN01000001">
    <property type="protein sequence ID" value="PQJ79585.1"/>
    <property type="molecule type" value="Genomic_DNA"/>
</dbReference>
<reference evidence="1 2" key="1">
    <citation type="submission" date="2016-12" db="EMBL/GenBank/DDBJ databases">
        <title>Trade-off between light-utilization and light-protection in marine flavobacteria.</title>
        <authorList>
            <person name="Kumagai Y."/>
            <person name="Yoshizawa S."/>
            <person name="Kogure K."/>
            <person name="Iwasaki W."/>
        </authorList>
    </citation>
    <scope>NUCLEOTIDE SEQUENCE [LARGE SCALE GENOMIC DNA]</scope>
    <source>
        <strain evidence="1 2">NBRC 108759</strain>
    </source>
</reference>
<accession>A0A2S7WPQ0</accession>
<dbReference type="AlphaFoldDB" id="A0A2S7WPQ0"/>
<protein>
    <recommendedName>
        <fullName evidence="3">SdiA-regulated family protein</fullName>
    </recommendedName>
</protein>
<sequence>MKKIILFSSFLFFISCQNFGQLKVIADLPNYLKEVSGNEYLYNSEEIWMLNDGGNQPKLFAFSKNGKLKKEVYIKTKNNDWEDITSDKEGNIYIGDFGNNNNKRKNLRILKIDKNYLSQKNAEVEEIEFEYENQKKFPPKKKDRFFDAEAFFYYKNHFYVFTKSRVKKEYGKTFLYKFPATKGKHTAKLIGEFDNGKKTNSWITGADISDDGKKIVLLSQKNVLIFTNFKGDNFLSGKVQEIELEHRSQKEGVCFKDNSTLYITDEYAHGKGGNLYELKI</sequence>
<evidence type="ECO:0008006" key="3">
    <source>
        <dbReference type="Google" id="ProtNLM"/>
    </source>
</evidence>
<comment type="caution">
    <text evidence="1">The sequence shown here is derived from an EMBL/GenBank/DDBJ whole genome shotgun (WGS) entry which is preliminary data.</text>
</comment>
<proteinExistence type="predicted"/>